<evidence type="ECO:0000313" key="3">
    <source>
        <dbReference type="Proteomes" id="UP000813444"/>
    </source>
</evidence>
<feature type="compositionally biased region" description="Basic and acidic residues" evidence="1">
    <location>
        <begin position="158"/>
        <end position="182"/>
    </location>
</feature>
<keyword evidence="2" id="KW-0378">Hydrolase</keyword>
<accession>A0A8K0SGU5</accession>
<dbReference type="InterPro" id="IPR029058">
    <property type="entry name" value="AB_hydrolase_fold"/>
</dbReference>
<reference evidence="2" key="1">
    <citation type="journal article" date="2021" name="Nat. Commun.">
        <title>Genetic determinants of endophytism in the Arabidopsis root mycobiome.</title>
        <authorList>
            <person name="Mesny F."/>
            <person name="Miyauchi S."/>
            <person name="Thiergart T."/>
            <person name="Pickel B."/>
            <person name="Atanasova L."/>
            <person name="Karlsson M."/>
            <person name="Huettel B."/>
            <person name="Barry K.W."/>
            <person name="Haridas S."/>
            <person name="Chen C."/>
            <person name="Bauer D."/>
            <person name="Andreopoulos W."/>
            <person name="Pangilinan J."/>
            <person name="LaButti K."/>
            <person name="Riley R."/>
            <person name="Lipzen A."/>
            <person name="Clum A."/>
            <person name="Drula E."/>
            <person name="Henrissat B."/>
            <person name="Kohler A."/>
            <person name="Grigoriev I.V."/>
            <person name="Martin F.M."/>
            <person name="Hacquard S."/>
        </authorList>
    </citation>
    <scope>NUCLEOTIDE SEQUENCE</scope>
    <source>
        <strain evidence="2">MPI-CAGE-CH-0235</strain>
    </source>
</reference>
<dbReference type="SUPFAM" id="SSF53474">
    <property type="entry name" value="alpha/beta-Hydrolases"/>
    <property type="match status" value="1"/>
</dbReference>
<dbReference type="AlphaFoldDB" id="A0A8K0SGU5"/>
<evidence type="ECO:0000313" key="2">
    <source>
        <dbReference type="EMBL" id="KAH7309545.1"/>
    </source>
</evidence>
<keyword evidence="3" id="KW-1185">Reference proteome</keyword>
<dbReference type="EMBL" id="JAGPNK010000013">
    <property type="protein sequence ID" value="KAH7309545.1"/>
    <property type="molecule type" value="Genomic_DNA"/>
</dbReference>
<dbReference type="Proteomes" id="UP000813444">
    <property type="component" value="Unassembled WGS sequence"/>
</dbReference>
<dbReference type="GO" id="GO:0016787">
    <property type="term" value="F:hydrolase activity"/>
    <property type="evidence" value="ECO:0007669"/>
    <property type="project" value="UniProtKB-KW"/>
</dbReference>
<feature type="region of interest" description="Disordered" evidence="1">
    <location>
        <begin position="157"/>
        <end position="198"/>
    </location>
</feature>
<dbReference type="Gene3D" id="3.40.50.1820">
    <property type="entry name" value="alpha/beta hydrolase"/>
    <property type="match status" value="1"/>
</dbReference>
<dbReference type="OrthoDB" id="3363286at2759"/>
<protein>
    <submittedName>
        <fullName evidence="2">Alpha/Beta hydrolase protein</fullName>
    </submittedName>
</protein>
<comment type="caution">
    <text evidence="2">The sequence shown here is derived from an EMBL/GenBank/DDBJ whole genome shotgun (WGS) entry which is preliminary data.</text>
</comment>
<organism evidence="2 3">
    <name type="scientific">Stachybotrys elegans</name>
    <dbReference type="NCBI Taxonomy" id="80388"/>
    <lineage>
        <taxon>Eukaryota</taxon>
        <taxon>Fungi</taxon>
        <taxon>Dikarya</taxon>
        <taxon>Ascomycota</taxon>
        <taxon>Pezizomycotina</taxon>
        <taxon>Sordariomycetes</taxon>
        <taxon>Hypocreomycetidae</taxon>
        <taxon>Hypocreales</taxon>
        <taxon>Stachybotryaceae</taxon>
        <taxon>Stachybotrys</taxon>
    </lineage>
</organism>
<sequence>MKRLTTVLRASPSQRRWGSSYDKSALTKEALQRQVESGFGDDAYGKALKLDAETKTIKTAVGSLPISPIQDPSWMRARRKLREKKLPHQQRMGRFNKKLASNPFAHALATPLRTCALTSVQLPRYFLQDLEVVSHPETGKPWFAPGPLLFKHLVPHRSPTEETPTKKDKPTVAEQDSDRGEAAEEPSQAIGEKSEHLTRSSKAPLTIYTLSRKAVLDAVDKKGMKASSRSLLARRKGLAYGIKSDVAAHFRPDMGDTLLRIMRRKIVDVLIMRSANRANRADRLRFVHPCSSWDEIKDVRLRESVLWLPTDKRDHQLYSTLDIEGVGYNGKMAVYDLPYLLGEEEVERLRQSSDMFRQGEIFVLTRWPSTSVTSLHMLLWRLEGYLAHQTWQRKSHPSRTSSVCDSQLGMFERFLEQVQAEDWRRPEALCSTTPAFLIHDGGGTVFAYHCLNSLDRYVYGISNPHFRTGRRFQGGLVEMGRLYADWIRSTVSTGDFPARKNADGSTDILLGGWSLGGLLSLEVTKELEYDLDVRVVGVLMIDSIYAGGMGPVAFEPWDTRGKTKTQILSQRAMAEACRMLETWEAPVLTRRRPRMILLKATLCVPKDNDTKIELVDTYRADPRLGWDEYDEGLFEEVLEVEGHHFDLFSAERIAGTTDVIREGLNRLATNKIP</sequence>
<evidence type="ECO:0000256" key="1">
    <source>
        <dbReference type="SAM" id="MobiDB-lite"/>
    </source>
</evidence>
<proteinExistence type="predicted"/>
<gene>
    <name evidence="2" type="ORF">B0I35DRAFT_378984</name>
</gene>
<name>A0A8K0SGU5_9HYPO</name>